<dbReference type="AlphaFoldDB" id="A0A174QPP6"/>
<organism evidence="1 2">
    <name type="scientific">Bacteroides thetaiotaomicron</name>
    <dbReference type="NCBI Taxonomy" id="818"/>
    <lineage>
        <taxon>Bacteria</taxon>
        <taxon>Pseudomonadati</taxon>
        <taxon>Bacteroidota</taxon>
        <taxon>Bacteroidia</taxon>
        <taxon>Bacteroidales</taxon>
        <taxon>Bacteroidaceae</taxon>
        <taxon>Bacteroides</taxon>
    </lineage>
</organism>
<protein>
    <recommendedName>
        <fullName evidence="3">DUF4248 domain-containing protein</fullName>
    </recommendedName>
</protein>
<proteinExistence type="predicted"/>
<accession>A0A174QPP6</accession>
<reference evidence="1 2" key="1">
    <citation type="submission" date="2015-09" db="EMBL/GenBank/DDBJ databases">
        <authorList>
            <consortium name="Pathogen Informatics"/>
        </authorList>
    </citation>
    <scope>NUCLEOTIDE SEQUENCE [LARGE SCALE GENOMIC DNA]</scope>
    <source>
        <strain evidence="1 2">2789STDY5834945</strain>
    </source>
</reference>
<dbReference type="RefSeq" id="WP_055218532.1">
    <property type="nucleotide sequence ID" value="NZ_CZBI01000002.1"/>
</dbReference>
<dbReference type="EMBL" id="CZBI01000002">
    <property type="protein sequence ID" value="CUP72888.1"/>
    <property type="molecule type" value="Genomic_DNA"/>
</dbReference>
<evidence type="ECO:0000313" key="1">
    <source>
        <dbReference type="EMBL" id="CUP72888.1"/>
    </source>
</evidence>
<dbReference type="InterPro" id="IPR025342">
    <property type="entry name" value="DUF4248"/>
</dbReference>
<evidence type="ECO:0000313" key="2">
    <source>
        <dbReference type="Proteomes" id="UP000095541"/>
    </source>
</evidence>
<name>A0A174QPP6_BACT4</name>
<dbReference type="Proteomes" id="UP000095541">
    <property type="component" value="Unassembled WGS sequence"/>
</dbReference>
<dbReference type="Pfam" id="PF14053">
    <property type="entry name" value="DUF4248"/>
    <property type="match status" value="1"/>
</dbReference>
<gene>
    <name evidence="1" type="ORF">ERS852557_01444</name>
</gene>
<evidence type="ECO:0008006" key="3">
    <source>
        <dbReference type="Google" id="ProtNLM"/>
    </source>
</evidence>
<sequence>MEDIKFSVRCYDKVELAKMYFPKLSNPVSVAKLRRWMRNCMPLMEELTAGDFHPKMKMFSAREVRLIVRFLGEPDGYTTASEENRNNRPFN</sequence>